<feature type="domain" description="VOC" evidence="1">
    <location>
        <begin position="150"/>
        <end position="278"/>
    </location>
</feature>
<dbReference type="AlphaFoldDB" id="A0A3N1GF16"/>
<protein>
    <submittedName>
        <fullName evidence="2">Catechol 2,3-dioxygenase-like lactoylglutathione lyase family enzyme</fullName>
    </submittedName>
</protein>
<dbReference type="InterPro" id="IPR037523">
    <property type="entry name" value="VOC_core"/>
</dbReference>
<accession>A0A3N1GF16</accession>
<dbReference type="InterPro" id="IPR004360">
    <property type="entry name" value="Glyas_Fos-R_dOase_dom"/>
</dbReference>
<organism evidence="2 3">
    <name type="scientific">Couchioplanes caeruleus</name>
    <dbReference type="NCBI Taxonomy" id="56438"/>
    <lineage>
        <taxon>Bacteria</taxon>
        <taxon>Bacillati</taxon>
        <taxon>Actinomycetota</taxon>
        <taxon>Actinomycetes</taxon>
        <taxon>Micromonosporales</taxon>
        <taxon>Micromonosporaceae</taxon>
        <taxon>Couchioplanes</taxon>
    </lineage>
</organism>
<reference evidence="2 3" key="1">
    <citation type="submission" date="2018-11" db="EMBL/GenBank/DDBJ databases">
        <title>Sequencing the genomes of 1000 actinobacteria strains.</title>
        <authorList>
            <person name="Klenk H.-P."/>
        </authorList>
    </citation>
    <scope>NUCLEOTIDE SEQUENCE [LARGE SCALE GENOMIC DNA]</scope>
    <source>
        <strain evidence="2 3">DSM 43634</strain>
    </source>
</reference>
<evidence type="ECO:0000313" key="3">
    <source>
        <dbReference type="Proteomes" id="UP000271683"/>
    </source>
</evidence>
<dbReference type="PROSITE" id="PS51819">
    <property type="entry name" value="VOC"/>
    <property type="match status" value="2"/>
</dbReference>
<dbReference type="EMBL" id="RJKL01000001">
    <property type="protein sequence ID" value="ROP28768.1"/>
    <property type="molecule type" value="Genomic_DNA"/>
</dbReference>
<dbReference type="PANTHER" id="PTHR33993:SF14">
    <property type="entry name" value="GB|AAF24581.1"/>
    <property type="match status" value="1"/>
</dbReference>
<comment type="caution">
    <text evidence="2">The sequence shown here is derived from an EMBL/GenBank/DDBJ whole genome shotgun (WGS) entry which is preliminary data.</text>
</comment>
<evidence type="ECO:0000259" key="1">
    <source>
        <dbReference type="PROSITE" id="PS51819"/>
    </source>
</evidence>
<evidence type="ECO:0000313" key="2">
    <source>
        <dbReference type="EMBL" id="ROP28768.1"/>
    </source>
</evidence>
<proteinExistence type="predicted"/>
<sequence length="299" mass="32449">MLTRSRLMYVTLHVRDLAESRRFYEDVLGLRALDPDDTSVSYPVGHVILSLQSAPDSAVPLGDPDRSLTLALLVDDVQKTRATMEERGGRLQPTQTSRAGTMAEFYDPDGHWLSLYAVSEGAMGWPSGRKVEALREASAGHRKPGDDHQELLYVFLYVRDLHATEEFYQRMLGLVPMETNTCHRGVTSVADGVVKYDGGGVLLTTHHVGEGEHAALHKVATEGSKSVAFGFHTADLKASAAELSARGLTFGGEPVVSRIGATASFEDPGGYRYYLCEPSEETMAGPGGAEIRRILGADL</sequence>
<gene>
    <name evidence="2" type="ORF">EDD30_1544</name>
</gene>
<name>A0A3N1GF16_9ACTN</name>
<dbReference type="SUPFAM" id="SSF54593">
    <property type="entry name" value="Glyoxalase/Bleomycin resistance protein/Dihydroxybiphenyl dioxygenase"/>
    <property type="match status" value="2"/>
</dbReference>
<feature type="domain" description="VOC" evidence="1">
    <location>
        <begin position="6"/>
        <end position="118"/>
    </location>
</feature>
<keyword evidence="2" id="KW-0456">Lyase</keyword>
<keyword evidence="2" id="KW-0223">Dioxygenase</keyword>
<keyword evidence="2" id="KW-0560">Oxidoreductase</keyword>
<dbReference type="OrthoDB" id="9798201at2"/>
<dbReference type="Pfam" id="PF00903">
    <property type="entry name" value="Glyoxalase"/>
    <property type="match status" value="2"/>
</dbReference>
<dbReference type="GO" id="GO:0051213">
    <property type="term" value="F:dioxygenase activity"/>
    <property type="evidence" value="ECO:0007669"/>
    <property type="project" value="UniProtKB-KW"/>
</dbReference>
<dbReference type="Gene3D" id="3.10.180.10">
    <property type="entry name" value="2,3-Dihydroxybiphenyl 1,2-Dioxygenase, domain 1"/>
    <property type="match status" value="2"/>
</dbReference>
<dbReference type="Proteomes" id="UP000271683">
    <property type="component" value="Unassembled WGS sequence"/>
</dbReference>
<dbReference type="PANTHER" id="PTHR33993">
    <property type="entry name" value="GLYOXALASE-RELATED"/>
    <property type="match status" value="1"/>
</dbReference>
<dbReference type="GO" id="GO:0016829">
    <property type="term" value="F:lyase activity"/>
    <property type="evidence" value="ECO:0007669"/>
    <property type="project" value="UniProtKB-KW"/>
</dbReference>
<dbReference type="InterPro" id="IPR029068">
    <property type="entry name" value="Glyas_Bleomycin-R_OHBP_Dase"/>
</dbReference>
<dbReference type="InterPro" id="IPR052164">
    <property type="entry name" value="Anthracycline_SecMetBiosynth"/>
</dbReference>
<dbReference type="RefSeq" id="WP_084556010.1">
    <property type="nucleotide sequence ID" value="NZ_RJKL01000001.1"/>
</dbReference>